<dbReference type="InterPro" id="IPR043129">
    <property type="entry name" value="ATPase_NBD"/>
</dbReference>
<dbReference type="EMBL" id="SMKU01000278">
    <property type="protein sequence ID" value="TDD72187.1"/>
    <property type="molecule type" value="Genomic_DNA"/>
</dbReference>
<gene>
    <name evidence="2" type="ORF">E1298_35150</name>
</gene>
<organism evidence="2 3">
    <name type="scientific">Actinomadura rubrisoli</name>
    <dbReference type="NCBI Taxonomy" id="2530368"/>
    <lineage>
        <taxon>Bacteria</taxon>
        <taxon>Bacillati</taxon>
        <taxon>Actinomycetota</taxon>
        <taxon>Actinomycetes</taxon>
        <taxon>Streptosporangiales</taxon>
        <taxon>Thermomonosporaceae</taxon>
        <taxon>Actinomadura</taxon>
    </lineage>
</organism>
<reference evidence="2 3" key="1">
    <citation type="submission" date="2019-03" db="EMBL/GenBank/DDBJ databases">
        <title>Draft genome sequences of novel Actinobacteria.</title>
        <authorList>
            <person name="Sahin N."/>
            <person name="Ay H."/>
            <person name="Saygin H."/>
        </authorList>
    </citation>
    <scope>NUCLEOTIDE SEQUENCE [LARGE SCALE GENOMIC DNA]</scope>
    <source>
        <strain evidence="2 3">H3C3</strain>
    </source>
</reference>
<dbReference type="Proteomes" id="UP000294513">
    <property type="component" value="Unassembled WGS sequence"/>
</dbReference>
<evidence type="ECO:0000313" key="2">
    <source>
        <dbReference type="EMBL" id="TDD72187.1"/>
    </source>
</evidence>
<evidence type="ECO:0000256" key="1">
    <source>
        <dbReference type="ARBA" id="ARBA00006479"/>
    </source>
</evidence>
<dbReference type="RefSeq" id="WP_131901068.1">
    <property type="nucleotide sequence ID" value="NZ_SMKU01000278.1"/>
</dbReference>
<dbReference type="OrthoDB" id="9810372at2"/>
<comment type="caution">
    <text evidence="2">The sequence shown here is derived from an EMBL/GenBank/DDBJ whole genome shotgun (WGS) entry which is preliminary data.</text>
</comment>
<evidence type="ECO:0000313" key="3">
    <source>
        <dbReference type="Proteomes" id="UP000294513"/>
    </source>
</evidence>
<protein>
    <submittedName>
        <fullName evidence="2">ROK family protein</fullName>
    </submittedName>
</protein>
<dbReference type="PANTHER" id="PTHR18964">
    <property type="entry name" value="ROK (REPRESSOR, ORF, KINASE) FAMILY"/>
    <property type="match status" value="1"/>
</dbReference>
<dbReference type="AlphaFoldDB" id="A0A4V2YT25"/>
<dbReference type="Gene3D" id="3.30.420.40">
    <property type="match status" value="2"/>
</dbReference>
<keyword evidence="3" id="KW-1185">Reference proteome</keyword>
<comment type="similarity">
    <text evidence="1">Belongs to the ROK (NagC/XylR) family.</text>
</comment>
<proteinExistence type="inferred from homology"/>
<name>A0A4V2YT25_9ACTN</name>
<dbReference type="Pfam" id="PF00480">
    <property type="entry name" value="ROK"/>
    <property type="match status" value="1"/>
</dbReference>
<dbReference type="SUPFAM" id="SSF53067">
    <property type="entry name" value="Actin-like ATPase domain"/>
    <property type="match status" value="1"/>
</dbReference>
<accession>A0A4V2YT25</accession>
<dbReference type="InterPro" id="IPR000600">
    <property type="entry name" value="ROK"/>
</dbReference>
<sequence>MTLIGIDVGGTTMKAAIVAGATTVAAESWTTDQNDPVGGILDFAARLAARAEELTGSPAAAAGIALPGIVDEPTGTAVHSANLGWRNVPILRLATERLGIPVAIGHDVRTGGLGEASLGAGRGADDFLFVAIGTGIAAALILRGTPYPGALGWSGEIGHIVVRPDGEPCACGNHGCLETYASAAAISRRHTLLAARAATPASSSPVPAEQVIALAASGDEHATTVWNEALDCLADGLASATLLLDPGLIVIGGGLAQAGAALLDPLASRLADRLTFRSPPPLLPSELGDQAGVRGATLLAARLPQD</sequence>
<dbReference type="PANTHER" id="PTHR18964:SF149">
    <property type="entry name" value="BIFUNCTIONAL UDP-N-ACETYLGLUCOSAMINE 2-EPIMERASE_N-ACETYLMANNOSAMINE KINASE"/>
    <property type="match status" value="1"/>
</dbReference>